<keyword evidence="3 5" id="KW-1133">Transmembrane helix</keyword>
<feature type="transmembrane region" description="Helical" evidence="5">
    <location>
        <begin position="6"/>
        <end position="34"/>
    </location>
</feature>
<dbReference type="Pfam" id="PF02659">
    <property type="entry name" value="Mntp"/>
    <property type="match status" value="1"/>
</dbReference>
<organism evidence="6 7">
    <name type="scientific">Clostridium perfringens</name>
    <dbReference type="NCBI Taxonomy" id="1502"/>
    <lineage>
        <taxon>Bacteria</taxon>
        <taxon>Bacillati</taxon>
        <taxon>Bacillota</taxon>
        <taxon>Clostridia</taxon>
        <taxon>Eubacteriales</taxon>
        <taxon>Clostridiaceae</taxon>
        <taxon>Clostridium</taxon>
    </lineage>
</organism>
<dbReference type="RefSeq" id="WP_322382193.1">
    <property type="nucleotide sequence ID" value="NZ_WNVM01000269.1"/>
</dbReference>
<feature type="transmembrane region" description="Helical" evidence="5">
    <location>
        <begin position="46"/>
        <end position="64"/>
    </location>
</feature>
<reference evidence="6" key="1">
    <citation type="submission" date="2019-11" db="EMBL/GenBank/DDBJ databases">
        <title>Characterization of Clostridium perfringens isolates from swine manure treated agricultural soils.</title>
        <authorList>
            <person name="Wushke S.T."/>
        </authorList>
    </citation>
    <scope>NUCLEOTIDE SEQUENCE</scope>
    <source>
        <strain evidence="6">V2</strain>
    </source>
</reference>
<keyword evidence="4 5" id="KW-0472">Membrane</keyword>
<proteinExistence type="predicted"/>
<sequence length="68" mass="7317">LAVGVSFAFLSVSIIPSITIIGITTFVFSFLAVFLGKKLGQYVQNYAEIIGGIILIGIGIKILFEHLM</sequence>
<protein>
    <submittedName>
        <fullName evidence="6">Manganese efflux pump MntP</fullName>
    </submittedName>
</protein>
<dbReference type="EMBL" id="WNVM01000269">
    <property type="protein sequence ID" value="MDZ5010328.1"/>
    <property type="molecule type" value="Genomic_DNA"/>
</dbReference>
<keyword evidence="2 5" id="KW-0812">Transmembrane</keyword>
<evidence type="ECO:0000313" key="7">
    <source>
        <dbReference type="Proteomes" id="UP001292368"/>
    </source>
</evidence>
<gene>
    <name evidence="6" type="ORF">GNF77_15765</name>
</gene>
<evidence type="ECO:0000256" key="2">
    <source>
        <dbReference type="ARBA" id="ARBA00022692"/>
    </source>
</evidence>
<evidence type="ECO:0000256" key="4">
    <source>
        <dbReference type="ARBA" id="ARBA00023136"/>
    </source>
</evidence>
<dbReference type="PANTHER" id="PTHR35529:SF1">
    <property type="entry name" value="MANGANESE EFFLUX PUMP MNTP-RELATED"/>
    <property type="match status" value="1"/>
</dbReference>
<dbReference type="Proteomes" id="UP001292368">
    <property type="component" value="Unassembled WGS sequence"/>
</dbReference>
<evidence type="ECO:0000256" key="3">
    <source>
        <dbReference type="ARBA" id="ARBA00022989"/>
    </source>
</evidence>
<evidence type="ECO:0000313" key="6">
    <source>
        <dbReference type="EMBL" id="MDZ5010328.1"/>
    </source>
</evidence>
<accession>A0AAW9IWJ1</accession>
<dbReference type="PANTHER" id="PTHR35529">
    <property type="entry name" value="MANGANESE EFFLUX PUMP MNTP-RELATED"/>
    <property type="match status" value="1"/>
</dbReference>
<name>A0AAW9IWJ1_CLOPF</name>
<evidence type="ECO:0000256" key="5">
    <source>
        <dbReference type="SAM" id="Phobius"/>
    </source>
</evidence>
<evidence type="ECO:0000256" key="1">
    <source>
        <dbReference type="ARBA" id="ARBA00022475"/>
    </source>
</evidence>
<comment type="caution">
    <text evidence="6">The sequence shown here is derived from an EMBL/GenBank/DDBJ whole genome shotgun (WGS) entry which is preliminary data.</text>
</comment>
<dbReference type="InterPro" id="IPR003810">
    <property type="entry name" value="Mntp/YtaF"/>
</dbReference>
<feature type="non-terminal residue" evidence="6">
    <location>
        <position position="1"/>
    </location>
</feature>
<dbReference type="AlphaFoldDB" id="A0AAW9IWJ1"/>
<keyword evidence="1" id="KW-1003">Cell membrane</keyword>